<evidence type="ECO:0000256" key="12">
    <source>
        <dbReference type="ARBA" id="ARBA00048555"/>
    </source>
</evidence>
<evidence type="ECO:0000256" key="5">
    <source>
        <dbReference type="ARBA" id="ARBA00022573"/>
    </source>
</evidence>
<dbReference type="Gene3D" id="3.30.450.150">
    <property type="entry name" value="Haem-degrading domain"/>
    <property type="match status" value="1"/>
</dbReference>
<dbReference type="Pfam" id="PF03928">
    <property type="entry name" value="HbpS-like"/>
    <property type="match status" value="1"/>
</dbReference>
<evidence type="ECO:0000256" key="7">
    <source>
        <dbReference type="ARBA" id="ARBA00022741"/>
    </source>
</evidence>
<evidence type="ECO:0000256" key="9">
    <source>
        <dbReference type="ARBA" id="ARBA00031529"/>
    </source>
</evidence>
<dbReference type="OrthoDB" id="9778896at2"/>
<dbReference type="GO" id="GO:0009236">
    <property type="term" value="P:cobalamin biosynthetic process"/>
    <property type="evidence" value="ECO:0007669"/>
    <property type="project" value="UniProtKB-KW"/>
</dbReference>
<dbReference type="GO" id="GO:0008817">
    <property type="term" value="F:corrinoid adenosyltransferase activity"/>
    <property type="evidence" value="ECO:0007669"/>
    <property type="project" value="UniProtKB-EC"/>
</dbReference>
<dbReference type="AlphaFoldDB" id="A0A380NP66"/>
<evidence type="ECO:0000313" key="16">
    <source>
        <dbReference type="Proteomes" id="UP000255367"/>
    </source>
</evidence>
<name>A0A380NP66_9FIRM</name>
<evidence type="ECO:0000256" key="4">
    <source>
        <dbReference type="ARBA" id="ARBA00020963"/>
    </source>
</evidence>
<gene>
    <name evidence="15" type="primary">yvqK_2</name>
    <name evidence="15" type="ORF">NCTC12020_01598</name>
</gene>
<reference evidence="15 16" key="1">
    <citation type="submission" date="2018-06" db="EMBL/GenBank/DDBJ databases">
        <authorList>
            <consortium name="Pathogen Informatics"/>
            <person name="Doyle S."/>
        </authorList>
    </citation>
    <scope>NUCLEOTIDE SEQUENCE [LARGE SCALE GENOMIC DNA]</scope>
    <source>
        <strain evidence="15 16">NCTC12020</strain>
    </source>
</reference>
<accession>A0A380NP66</accession>
<keyword evidence="7" id="KW-0547">Nucleotide-binding</keyword>
<evidence type="ECO:0000256" key="10">
    <source>
        <dbReference type="ARBA" id="ARBA00033334"/>
    </source>
</evidence>
<evidence type="ECO:0000259" key="14">
    <source>
        <dbReference type="Pfam" id="PF01923"/>
    </source>
</evidence>
<keyword evidence="5" id="KW-0169">Cobalamin biosynthesis</keyword>
<dbReference type="GO" id="GO:0005524">
    <property type="term" value="F:ATP binding"/>
    <property type="evidence" value="ECO:0007669"/>
    <property type="project" value="UniProtKB-KW"/>
</dbReference>
<evidence type="ECO:0000256" key="2">
    <source>
        <dbReference type="ARBA" id="ARBA00007487"/>
    </source>
</evidence>
<dbReference type="EC" id="2.5.1.17" evidence="3"/>
<evidence type="ECO:0000256" key="13">
    <source>
        <dbReference type="ARBA" id="ARBA00048692"/>
    </source>
</evidence>
<dbReference type="Proteomes" id="UP000255367">
    <property type="component" value="Unassembled WGS sequence"/>
</dbReference>
<proteinExistence type="inferred from homology"/>
<feature type="domain" description="Cobalamin adenosyltransferase-like" evidence="14">
    <location>
        <begin position="3"/>
        <end position="167"/>
    </location>
</feature>
<evidence type="ECO:0000256" key="11">
    <source>
        <dbReference type="ARBA" id="ARBA00033354"/>
    </source>
</evidence>
<dbReference type="InterPro" id="IPR038084">
    <property type="entry name" value="PduO/GlcC-like_sf"/>
</dbReference>
<protein>
    <recommendedName>
        <fullName evidence="4">Corrinoid adenosyltransferase</fullName>
        <ecNumber evidence="3">2.5.1.17</ecNumber>
    </recommendedName>
    <alternativeName>
        <fullName evidence="9">Cob(II)alamin adenosyltransferase</fullName>
    </alternativeName>
    <alternativeName>
        <fullName evidence="11">Cob(II)yrinic acid a,c-diamide adenosyltransferase</fullName>
    </alternativeName>
    <alternativeName>
        <fullName evidence="10">Cobinamide/cobalamin adenosyltransferase</fullName>
    </alternativeName>
</protein>
<keyword evidence="6 15" id="KW-0808">Transferase</keyword>
<dbReference type="RefSeq" id="WP_115310713.1">
    <property type="nucleotide sequence ID" value="NZ_UHIO01000001.1"/>
</dbReference>
<dbReference type="InterPro" id="IPR009221">
    <property type="entry name" value="PduO"/>
</dbReference>
<dbReference type="InterPro" id="IPR036451">
    <property type="entry name" value="CblAdoTrfase-like_sf"/>
</dbReference>
<dbReference type="InterPro" id="IPR005624">
    <property type="entry name" value="PduO/GlcC-like"/>
</dbReference>
<dbReference type="Gene3D" id="1.20.1200.10">
    <property type="entry name" value="Cobalamin adenosyltransferase-like"/>
    <property type="match status" value="1"/>
</dbReference>
<comment type="pathway">
    <text evidence="1">Cofactor biosynthesis; adenosylcobalamin biosynthesis; adenosylcobalamin from cob(II)yrinate a,c-diamide: step 2/7.</text>
</comment>
<evidence type="ECO:0000256" key="8">
    <source>
        <dbReference type="ARBA" id="ARBA00022840"/>
    </source>
</evidence>
<dbReference type="SUPFAM" id="SSF89028">
    <property type="entry name" value="Cobalamin adenosyltransferase-like"/>
    <property type="match status" value="1"/>
</dbReference>
<comment type="catalytic activity">
    <reaction evidence="12">
        <text>2 cob(II)yrinate a,c diamide + reduced [electron-transfer flavoprotein] + 2 ATP = 2 adenosylcob(III)yrinate a,c-diamide + 2 triphosphate + oxidized [electron-transfer flavoprotein] + 3 H(+)</text>
        <dbReference type="Rhea" id="RHEA:11528"/>
        <dbReference type="Rhea" id="RHEA-COMP:10685"/>
        <dbReference type="Rhea" id="RHEA-COMP:10686"/>
        <dbReference type="ChEBI" id="CHEBI:15378"/>
        <dbReference type="ChEBI" id="CHEBI:18036"/>
        <dbReference type="ChEBI" id="CHEBI:30616"/>
        <dbReference type="ChEBI" id="CHEBI:57692"/>
        <dbReference type="ChEBI" id="CHEBI:58307"/>
        <dbReference type="ChEBI" id="CHEBI:58503"/>
        <dbReference type="ChEBI" id="CHEBI:58537"/>
        <dbReference type="EC" id="2.5.1.17"/>
    </reaction>
</comment>
<evidence type="ECO:0000256" key="3">
    <source>
        <dbReference type="ARBA" id="ARBA00012454"/>
    </source>
</evidence>
<sequence length="367" mass="39959">MAIYTKTGDKGTTGLFDGTRVAKNSERVNTYGTLDELNAHLSVCEKLVRYPETKTILHRLQGLLFQLCAEIATVDQAKLKQYSTLVSEDDIKELEIIIDRYTQALPPLRSFIYQGNNLAAAELHVARTVCRRAERMLNGLRQGEPVRPTALAFVNRLSDCIYTLARMEDFIFQVDDIVTKVVAKLAKLPTDNTLVDTIKTSNLAITKSSEDTPVVANFGQAVALDSQAEAQLLRRMAQQLLEGATAKSEAMGVPVVIAIVDRHGNPVLTYRMVDALLVSTDIAVGKAYTAVALKCKTEQLNEVTQPGAELYQIESMVTRPLVTFGGGFPLTVAGRIIGGLGISGGTVAEDIAIGKYAMDYMEANDGK</sequence>
<evidence type="ECO:0000256" key="1">
    <source>
        <dbReference type="ARBA" id="ARBA00005121"/>
    </source>
</evidence>
<comment type="catalytic activity">
    <reaction evidence="13">
        <text>2 cob(II)alamin + reduced [electron-transfer flavoprotein] + 2 ATP = 2 adenosylcob(III)alamin + 2 triphosphate + oxidized [electron-transfer flavoprotein] + 3 H(+)</text>
        <dbReference type="Rhea" id="RHEA:28671"/>
        <dbReference type="Rhea" id="RHEA-COMP:10685"/>
        <dbReference type="Rhea" id="RHEA-COMP:10686"/>
        <dbReference type="ChEBI" id="CHEBI:15378"/>
        <dbReference type="ChEBI" id="CHEBI:16304"/>
        <dbReference type="ChEBI" id="CHEBI:18036"/>
        <dbReference type="ChEBI" id="CHEBI:18408"/>
        <dbReference type="ChEBI" id="CHEBI:30616"/>
        <dbReference type="ChEBI" id="CHEBI:57692"/>
        <dbReference type="ChEBI" id="CHEBI:58307"/>
        <dbReference type="EC" id="2.5.1.17"/>
    </reaction>
</comment>
<dbReference type="PANTHER" id="PTHR12213">
    <property type="entry name" value="CORRINOID ADENOSYLTRANSFERASE"/>
    <property type="match status" value="1"/>
</dbReference>
<keyword evidence="16" id="KW-1185">Reference proteome</keyword>
<organism evidence="15 16">
    <name type="scientific">Veillonella criceti</name>
    <dbReference type="NCBI Taxonomy" id="103891"/>
    <lineage>
        <taxon>Bacteria</taxon>
        <taxon>Bacillati</taxon>
        <taxon>Bacillota</taxon>
        <taxon>Negativicutes</taxon>
        <taxon>Veillonellales</taxon>
        <taxon>Veillonellaceae</taxon>
        <taxon>Veillonella</taxon>
    </lineage>
</organism>
<dbReference type="EMBL" id="UHIO01000001">
    <property type="protein sequence ID" value="SUP44304.1"/>
    <property type="molecule type" value="Genomic_DNA"/>
</dbReference>
<dbReference type="InterPro" id="IPR016030">
    <property type="entry name" value="CblAdoTrfase-like"/>
</dbReference>
<dbReference type="Pfam" id="PF01923">
    <property type="entry name" value="Cob_adeno_trans"/>
    <property type="match status" value="1"/>
</dbReference>
<keyword evidence="8" id="KW-0067">ATP-binding</keyword>
<dbReference type="SUPFAM" id="SSF143744">
    <property type="entry name" value="GlcG-like"/>
    <property type="match status" value="1"/>
</dbReference>
<dbReference type="PANTHER" id="PTHR12213:SF0">
    <property type="entry name" value="CORRINOID ADENOSYLTRANSFERASE MMAB"/>
    <property type="match status" value="1"/>
</dbReference>
<comment type="similarity">
    <text evidence="2">Belongs to the Cob(I)alamin adenosyltransferase family.</text>
</comment>
<dbReference type="InterPro" id="IPR029499">
    <property type="entry name" value="PduO-typ"/>
</dbReference>
<dbReference type="NCBIfam" id="TIGR00636">
    <property type="entry name" value="PduO_Nterm"/>
    <property type="match status" value="1"/>
</dbReference>
<dbReference type="PIRSF" id="PIRSF036411">
    <property type="entry name" value="ATR_PduO"/>
    <property type="match status" value="1"/>
</dbReference>
<evidence type="ECO:0000256" key="6">
    <source>
        <dbReference type="ARBA" id="ARBA00022679"/>
    </source>
</evidence>
<evidence type="ECO:0000313" key="15">
    <source>
        <dbReference type="EMBL" id="SUP44304.1"/>
    </source>
</evidence>